<dbReference type="EMBL" id="PNBA02000015">
    <property type="protein sequence ID" value="KAG6397969.1"/>
    <property type="molecule type" value="Genomic_DNA"/>
</dbReference>
<gene>
    <name evidence="3" type="ORF">SASPL_139419</name>
</gene>
<accession>A0A8X8WNZ7</accession>
<sequence length="461" mass="52157">MEKKVIDWLNHEHPLILAENVSKDETSNCYGCGNPVTDLEVVYVCTVQNCSNRIILHKRCGELPSQILHPKHPQHPLHLFDYHKLFGLWCDNCLRDIESALGYKCSSCNFDYDVTCGKISIDMILAENRQIEHPSHPDHPLTLMRKPSFLFCCDGCGVEDVDMAQHDEDDGSDAIEFPLHAHDISKELITPFVMREKGLINIPDVADMPATVKMAVTKARFCCVSWVQLFCTCSGISVMEKKVIDWLNHEHPLILAENVSKDETSNCYGCGNPVTDLEVAYVCTVQNCSNRIILHKKCGELPIQILHPKHPQHPLHLVDYHQGSELRWCDVCLHDLKPVLGYTCFSCDFDVDLKCERISIDMILEENRQIEHPSHPDHPLTLMRKPSFLFCCDGCGVEDVDMAQHDEDDGSDAIEFPLHAHDISKELITPFVMREKGLINIPDVADMPATVKMAVTKARNA</sequence>
<evidence type="ECO:0000313" key="4">
    <source>
        <dbReference type="Proteomes" id="UP000298416"/>
    </source>
</evidence>
<organism evidence="3">
    <name type="scientific">Salvia splendens</name>
    <name type="common">Scarlet sage</name>
    <dbReference type="NCBI Taxonomy" id="180675"/>
    <lineage>
        <taxon>Eukaryota</taxon>
        <taxon>Viridiplantae</taxon>
        <taxon>Streptophyta</taxon>
        <taxon>Embryophyta</taxon>
        <taxon>Tracheophyta</taxon>
        <taxon>Spermatophyta</taxon>
        <taxon>Magnoliopsida</taxon>
        <taxon>eudicotyledons</taxon>
        <taxon>Gunneridae</taxon>
        <taxon>Pentapetalae</taxon>
        <taxon>asterids</taxon>
        <taxon>lamiids</taxon>
        <taxon>Lamiales</taxon>
        <taxon>Lamiaceae</taxon>
        <taxon>Nepetoideae</taxon>
        <taxon>Mentheae</taxon>
        <taxon>Salviinae</taxon>
        <taxon>Salvia</taxon>
        <taxon>Salvia subgen. Calosphace</taxon>
        <taxon>core Calosphace</taxon>
    </lineage>
</organism>
<comment type="caution">
    <text evidence="3">The sequence shown here is derived from an EMBL/GenBank/DDBJ whole genome shotgun (WGS) entry which is preliminary data.</text>
</comment>
<keyword evidence="1" id="KW-0677">Repeat</keyword>
<dbReference type="SUPFAM" id="SSF57889">
    <property type="entry name" value="Cysteine-rich domain"/>
    <property type="match status" value="3"/>
</dbReference>
<evidence type="ECO:0000256" key="1">
    <source>
        <dbReference type="ARBA" id="ARBA00022737"/>
    </source>
</evidence>
<evidence type="ECO:0000313" key="3">
    <source>
        <dbReference type="EMBL" id="KAG6397969.1"/>
    </source>
</evidence>
<dbReference type="AlphaFoldDB" id="A0A8X8WNZ7"/>
<reference evidence="3" key="1">
    <citation type="submission" date="2018-01" db="EMBL/GenBank/DDBJ databases">
        <authorList>
            <person name="Mao J.F."/>
        </authorList>
    </citation>
    <scope>NUCLEOTIDE SEQUENCE</scope>
    <source>
        <strain evidence="3">Huo1</strain>
        <tissue evidence="3">Leaf</tissue>
    </source>
</reference>
<dbReference type="InterPro" id="IPR053192">
    <property type="entry name" value="Vacuole_Formation_Reg"/>
</dbReference>
<feature type="domain" description="DC1" evidence="2">
    <location>
        <begin position="70"/>
        <end position="116"/>
    </location>
</feature>
<reference evidence="3" key="2">
    <citation type="submission" date="2020-08" db="EMBL/GenBank/DDBJ databases">
        <title>Plant Genome Project.</title>
        <authorList>
            <person name="Zhang R.-G."/>
        </authorList>
    </citation>
    <scope>NUCLEOTIDE SEQUENCE</scope>
    <source>
        <strain evidence="3">Huo1</strain>
        <tissue evidence="3">Leaf</tissue>
    </source>
</reference>
<dbReference type="InterPro" id="IPR046349">
    <property type="entry name" value="C1-like_sf"/>
</dbReference>
<dbReference type="PANTHER" id="PTHR32410">
    <property type="entry name" value="CYSTEINE/HISTIDINE-RICH C1 DOMAIN FAMILY PROTEIN"/>
    <property type="match status" value="1"/>
</dbReference>
<evidence type="ECO:0000259" key="2">
    <source>
        <dbReference type="Pfam" id="PF03107"/>
    </source>
</evidence>
<dbReference type="InterPro" id="IPR004146">
    <property type="entry name" value="DC1"/>
</dbReference>
<protein>
    <recommendedName>
        <fullName evidence="2">DC1 domain-containing protein</fullName>
    </recommendedName>
</protein>
<dbReference type="Proteomes" id="UP000298416">
    <property type="component" value="Unassembled WGS sequence"/>
</dbReference>
<feature type="domain" description="DC1" evidence="2">
    <location>
        <begin position="249"/>
        <end position="298"/>
    </location>
</feature>
<dbReference type="Pfam" id="PF03107">
    <property type="entry name" value="C1_2"/>
    <property type="match status" value="4"/>
</dbReference>
<name>A0A8X8WNZ7_SALSN</name>
<proteinExistence type="predicted"/>
<feature type="domain" description="DC1" evidence="2">
    <location>
        <begin position="308"/>
        <end position="355"/>
    </location>
</feature>
<keyword evidence="4" id="KW-1185">Reference proteome</keyword>
<feature type="domain" description="DC1" evidence="2">
    <location>
        <begin position="11"/>
        <end position="60"/>
    </location>
</feature>